<accession>A0A1H2TGA1</accession>
<evidence type="ECO:0000313" key="2">
    <source>
        <dbReference type="Proteomes" id="UP000198539"/>
    </source>
</evidence>
<keyword evidence="2" id="KW-1185">Reference proteome</keyword>
<proteinExistence type="predicted"/>
<sequence>MGIIYIPMTRGFIYLAAVLDWFIRRVVAWRVSITLEAVFVFRQHRRRLRATVRPRSSILIRVARPSCLPETAFAHAERTLVLSV</sequence>
<dbReference type="OrthoDB" id="9814072at2"/>
<dbReference type="Proteomes" id="UP000198539">
    <property type="component" value="Unassembled WGS sequence"/>
</dbReference>
<reference evidence="1 2" key="1">
    <citation type="submission" date="2016-10" db="EMBL/GenBank/DDBJ databases">
        <authorList>
            <person name="de Groot N.N."/>
        </authorList>
    </citation>
    <scope>NUCLEOTIDE SEQUENCE [LARGE SCALE GENOMIC DNA]</scope>
    <source>
        <strain evidence="1 2">CGMCC 1.8894</strain>
    </source>
</reference>
<evidence type="ECO:0008006" key="3">
    <source>
        <dbReference type="Google" id="ProtNLM"/>
    </source>
</evidence>
<dbReference type="STRING" id="564137.SAMN04488238_10250"/>
<evidence type="ECO:0000313" key="1">
    <source>
        <dbReference type="EMBL" id="SDW42996.1"/>
    </source>
</evidence>
<protein>
    <recommendedName>
        <fullName evidence="3">Integrase core domain-containing protein</fullName>
    </recommendedName>
</protein>
<dbReference type="InterPro" id="IPR012337">
    <property type="entry name" value="RNaseH-like_sf"/>
</dbReference>
<dbReference type="SUPFAM" id="SSF53098">
    <property type="entry name" value="Ribonuclease H-like"/>
    <property type="match status" value="1"/>
</dbReference>
<gene>
    <name evidence="1" type="ORF">SAMN04488238_10250</name>
</gene>
<name>A0A1H2TGA1_9RHOB</name>
<organism evidence="1 2">
    <name type="scientific">Roseicitreum antarcticum</name>
    <dbReference type="NCBI Taxonomy" id="564137"/>
    <lineage>
        <taxon>Bacteria</taxon>
        <taxon>Pseudomonadati</taxon>
        <taxon>Pseudomonadota</taxon>
        <taxon>Alphaproteobacteria</taxon>
        <taxon>Rhodobacterales</taxon>
        <taxon>Paracoccaceae</taxon>
        <taxon>Roseicitreum</taxon>
    </lineage>
</organism>
<dbReference type="AlphaFoldDB" id="A0A1H2TGA1"/>
<dbReference type="EMBL" id="FNOM01000002">
    <property type="protein sequence ID" value="SDW42996.1"/>
    <property type="molecule type" value="Genomic_DNA"/>
</dbReference>